<dbReference type="PANTHER" id="PTHR32234:SF3">
    <property type="entry name" value="SUPPRESSION OF COPPER SENSITIVITY PROTEIN"/>
    <property type="match status" value="1"/>
</dbReference>
<feature type="transmembrane region" description="Helical" evidence="7">
    <location>
        <begin position="532"/>
        <end position="551"/>
    </location>
</feature>
<organism evidence="9 10">
    <name type="scientific">Sphingorhabdus lacus</name>
    <dbReference type="NCBI Taxonomy" id="392610"/>
    <lineage>
        <taxon>Bacteria</taxon>
        <taxon>Pseudomonadati</taxon>
        <taxon>Pseudomonadota</taxon>
        <taxon>Alphaproteobacteria</taxon>
        <taxon>Sphingomonadales</taxon>
        <taxon>Sphingomonadaceae</taxon>
        <taxon>Sphingorhabdus</taxon>
    </lineage>
</organism>
<protein>
    <submittedName>
        <fullName evidence="9">Thiol:disulfide interchange protein</fullName>
    </submittedName>
</protein>
<dbReference type="Pfam" id="PF13899">
    <property type="entry name" value="Thioredoxin_7"/>
    <property type="match status" value="1"/>
</dbReference>
<evidence type="ECO:0000259" key="8">
    <source>
        <dbReference type="PROSITE" id="PS51352"/>
    </source>
</evidence>
<evidence type="ECO:0000256" key="7">
    <source>
        <dbReference type="SAM" id="Phobius"/>
    </source>
</evidence>
<name>A0A6I6LBS5_9SPHN</name>
<keyword evidence="5 7" id="KW-1133">Transmembrane helix</keyword>
<evidence type="ECO:0000256" key="1">
    <source>
        <dbReference type="ARBA" id="ARBA00004651"/>
    </source>
</evidence>
<feature type="transmembrane region" description="Helical" evidence="7">
    <location>
        <begin position="394"/>
        <end position="414"/>
    </location>
</feature>
<feature type="transmembrane region" description="Helical" evidence="7">
    <location>
        <begin position="509"/>
        <end position="526"/>
    </location>
</feature>
<comment type="subcellular location">
    <subcellularLocation>
        <location evidence="1">Cell membrane</location>
        <topology evidence="1">Multi-pass membrane protein</topology>
    </subcellularLocation>
</comment>
<evidence type="ECO:0000256" key="4">
    <source>
        <dbReference type="ARBA" id="ARBA00022748"/>
    </source>
</evidence>
<dbReference type="AlphaFoldDB" id="A0A6I6LBS5"/>
<dbReference type="Gene3D" id="3.40.30.10">
    <property type="entry name" value="Glutaredoxin"/>
    <property type="match status" value="1"/>
</dbReference>
<feature type="transmembrane region" description="Helical" evidence="7">
    <location>
        <begin position="356"/>
        <end position="374"/>
    </location>
</feature>
<dbReference type="CDD" id="cd02953">
    <property type="entry name" value="DsbDgamma"/>
    <property type="match status" value="1"/>
</dbReference>
<evidence type="ECO:0000313" key="10">
    <source>
        <dbReference type="Proteomes" id="UP000428803"/>
    </source>
</evidence>
<dbReference type="RefSeq" id="WP_158901711.1">
    <property type="nucleotide sequence ID" value="NZ_CP035733.1"/>
</dbReference>
<dbReference type="InterPro" id="IPR003834">
    <property type="entry name" value="Cyt_c_assmbl_TM_dom"/>
</dbReference>
<dbReference type="InterPro" id="IPR035671">
    <property type="entry name" value="DsbD_gamma"/>
</dbReference>
<dbReference type="EMBL" id="CP035733">
    <property type="protein sequence ID" value="QGY81486.1"/>
    <property type="molecule type" value="Genomic_DNA"/>
</dbReference>
<feature type="transmembrane region" description="Helical" evidence="7">
    <location>
        <begin position="435"/>
        <end position="463"/>
    </location>
</feature>
<dbReference type="InterPro" id="IPR013766">
    <property type="entry name" value="Thioredoxin_domain"/>
</dbReference>
<keyword evidence="2" id="KW-1003">Cell membrane</keyword>
<dbReference type="GO" id="GO:0005886">
    <property type="term" value="C:plasma membrane"/>
    <property type="evidence" value="ECO:0007669"/>
    <property type="project" value="UniProtKB-SubCell"/>
</dbReference>
<dbReference type="GO" id="GO:0017004">
    <property type="term" value="P:cytochrome complex assembly"/>
    <property type="evidence" value="ECO:0007669"/>
    <property type="project" value="UniProtKB-KW"/>
</dbReference>
<dbReference type="SUPFAM" id="SSF52833">
    <property type="entry name" value="Thioredoxin-like"/>
    <property type="match status" value="1"/>
</dbReference>
<keyword evidence="10" id="KW-1185">Reference proteome</keyword>
<evidence type="ECO:0000313" key="9">
    <source>
        <dbReference type="EMBL" id="QGY81486.1"/>
    </source>
</evidence>
<dbReference type="OrthoDB" id="9811036at2"/>
<feature type="transmembrane region" description="Helical" evidence="7">
    <location>
        <begin position="469"/>
        <end position="489"/>
    </location>
</feature>
<dbReference type="PROSITE" id="PS51352">
    <property type="entry name" value="THIOREDOXIN_2"/>
    <property type="match status" value="1"/>
</dbReference>
<dbReference type="GO" id="GO:0015035">
    <property type="term" value="F:protein-disulfide reductase activity"/>
    <property type="evidence" value="ECO:0007669"/>
    <property type="project" value="TreeGrafter"/>
</dbReference>
<keyword evidence="4" id="KW-0201">Cytochrome c-type biogenesis</keyword>
<dbReference type="InterPro" id="IPR028250">
    <property type="entry name" value="DsbDN"/>
</dbReference>
<sequence length="701" mass="73850">MTGTHFQGNGRAILAAFWIGALGLFLLALSAAFHPASAQIPGAPQNVRATVEAETAVPAPGDTVTIAIIMDPKPGWHDYWLNPGDAGTPLELEWTLPEGVTPGPIRAPVPETLVVSGFMNHIYKAKHAFLVDLQIAPKRQPGKKLDIKVNARWSACSDLVCVPESGSFTIPLTVGDGTITVEQRTRFDQWRAALPVPLDRQASYAINGSAISIAIPFPEGAAADKVWFFPQTQNVFRYAAPQTARRTGNWLILTGGVDKAFDGQIDGLLRFGDGQGIELRAVPGSVPSGGEVVSVLGADSATPPSGNPTSFALILALSILGGLLLNLMPCVFPILGLKAIAIAKAGGDERTARRDAWAYTAGILLSCLALGAIMLGLRAAGQEVGWAFQLQDPFIVFVLLLLMVAVTANLVGLFEIGGIGAGDRLTRQGGAAGSFWTGVLAAVVATPCTGPFMAAAIGAALLLPAAQALLIFAGLGLGLALPFLAIAYIPALRARMPRPGPWMVTFRKWMALPMALTALALVWLLGQLVGGAGWVLGAIAAAAMLLGIIIIKRQQAPVSLILGLGSTLMIMGFLALDRLPNSAVTQPSVAELGGEAFSEEKLAQLRKGGKPVFLYFTADWCVTCKVNEAAAIDRDETKKAFEKAAIVTMVGDYTRRDPVITRFLAKHGRSGVPLYLYYPPQGEAKILPQILSVSDLTGLAN</sequence>
<feature type="transmembrane region" description="Helical" evidence="7">
    <location>
        <begin position="311"/>
        <end position="335"/>
    </location>
</feature>
<proteinExistence type="predicted"/>
<dbReference type="KEGG" id="slaa:EUU25_13230"/>
<dbReference type="Pfam" id="PF02683">
    <property type="entry name" value="DsbD_TM"/>
    <property type="match status" value="1"/>
</dbReference>
<accession>A0A6I6LBS5</accession>
<feature type="transmembrane region" description="Helical" evidence="7">
    <location>
        <begin position="558"/>
        <end position="576"/>
    </location>
</feature>
<dbReference type="GO" id="GO:0045454">
    <property type="term" value="P:cell redox homeostasis"/>
    <property type="evidence" value="ECO:0007669"/>
    <property type="project" value="TreeGrafter"/>
</dbReference>
<evidence type="ECO:0000256" key="2">
    <source>
        <dbReference type="ARBA" id="ARBA00022475"/>
    </source>
</evidence>
<dbReference type="PANTHER" id="PTHR32234">
    <property type="entry name" value="THIOL:DISULFIDE INTERCHANGE PROTEIN DSBD"/>
    <property type="match status" value="1"/>
</dbReference>
<evidence type="ECO:0000256" key="5">
    <source>
        <dbReference type="ARBA" id="ARBA00022989"/>
    </source>
</evidence>
<dbReference type="InterPro" id="IPR036249">
    <property type="entry name" value="Thioredoxin-like_sf"/>
</dbReference>
<feature type="domain" description="Thioredoxin" evidence="8">
    <location>
        <begin position="573"/>
        <end position="701"/>
    </location>
</feature>
<reference evidence="10" key="1">
    <citation type="submission" date="2019-01" db="EMBL/GenBank/DDBJ databases">
        <title>Sphingorhabdus lacus sp.nov., isolated from an oligotrophic freshwater lake.</title>
        <authorList>
            <person name="Park M."/>
        </authorList>
    </citation>
    <scope>NUCLEOTIDE SEQUENCE [LARGE SCALE GENOMIC DNA]</scope>
    <source>
        <strain evidence="10">IMCC1753</strain>
    </source>
</reference>
<dbReference type="Proteomes" id="UP000428803">
    <property type="component" value="Chromosome"/>
</dbReference>
<gene>
    <name evidence="9" type="ORF">EUU25_13230</name>
</gene>
<dbReference type="Pfam" id="PF11412">
    <property type="entry name" value="DsbD_N"/>
    <property type="match status" value="1"/>
</dbReference>
<evidence type="ECO:0000256" key="6">
    <source>
        <dbReference type="ARBA" id="ARBA00023136"/>
    </source>
</evidence>
<keyword evidence="3 7" id="KW-0812">Transmembrane</keyword>
<keyword evidence="6 7" id="KW-0472">Membrane</keyword>
<evidence type="ECO:0000256" key="3">
    <source>
        <dbReference type="ARBA" id="ARBA00022692"/>
    </source>
</evidence>